<keyword evidence="3" id="KW-1185">Reference proteome</keyword>
<dbReference type="PANTHER" id="PTHR47738:SF3">
    <property type="entry name" value="PHOSPHOTRANSFERASE SYSTEM MANNITOL_FRUCTOSE-SPECIFIC IIA DOMAIN CONTAINING PROTEIN"/>
    <property type="match status" value="1"/>
</dbReference>
<evidence type="ECO:0000259" key="1">
    <source>
        <dbReference type="PROSITE" id="PS51094"/>
    </source>
</evidence>
<dbReference type="Pfam" id="PF00359">
    <property type="entry name" value="PTS_EIIA_2"/>
    <property type="match status" value="1"/>
</dbReference>
<dbReference type="RefSeq" id="WP_090307143.1">
    <property type="nucleotide sequence ID" value="NZ_FNRK01000011.1"/>
</dbReference>
<dbReference type="SUPFAM" id="SSF55804">
    <property type="entry name" value="Phoshotransferase/anion transport protein"/>
    <property type="match status" value="1"/>
</dbReference>
<dbReference type="Proteomes" id="UP000199394">
    <property type="component" value="Unassembled WGS sequence"/>
</dbReference>
<proteinExistence type="predicted"/>
<dbReference type="STRING" id="81409.SAMN04515656_11124"/>
<evidence type="ECO:0000313" key="3">
    <source>
        <dbReference type="Proteomes" id="UP000199394"/>
    </source>
</evidence>
<feature type="domain" description="PTS EIIA type-2" evidence="1">
    <location>
        <begin position="4"/>
        <end position="152"/>
    </location>
</feature>
<dbReference type="PROSITE" id="PS51094">
    <property type="entry name" value="PTS_EIIA_TYPE_2"/>
    <property type="match status" value="1"/>
</dbReference>
<dbReference type="EMBL" id="FNRK01000011">
    <property type="protein sequence ID" value="SEA46296.1"/>
    <property type="molecule type" value="Genomic_DNA"/>
</dbReference>
<dbReference type="OrthoDB" id="370976at2"/>
<accession>A0A1H4BDX0</accession>
<protein>
    <submittedName>
        <fullName evidence="2">PTS system, galactitol-specific IIA component</fullName>
    </submittedName>
</protein>
<evidence type="ECO:0000313" key="2">
    <source>
        <dbReference type="EMBL" id="SEA46296.1"/>
    </source>
</evidence>
<dbReference type="CDD" id="cd00211">
    <property type="entry name" value="PTS_IIA_fru"/>
    <property type="match status" value="1"/>
</dbReference>
<name>A0A1H4BDX0_9FIRM</name>
<gene>
    <name evidence="2" type="ORF">SAMN04515656_11124</name>
</gene>
<dbReference type="PANTHER" id="PTHR47738">
    <property type="entry name" value="PTS SYSTEM FRUCTOSE-LIKE EIIA COMPONENT-RELATED"/>
    <property type="match status" value="1"/>
</dbReference>
<dbReference type="AlphaFoldDB" id="A0A1H4BDX0"/>
<dbReference type="InterPro" id="IPR002178">
    <property type="entry name" value="PTS_EIIA_type-2_dom"/>
</dbReference>
<dbReference type="Gene3D" id="3.40.930.10">
    <property type="entry name" value="Mannitol-specific EII, Chain A"/>
    <property type="match status" value="1"/>
</dbReference>
<dbReference type="InterPro" id="IPR051541">
    <property type="entry name" value="PTS_SugarTrans_NitroReg"/>
</dbReference>
<organism evidence="2 3">
    <name type="scientific">Eubacterium aggregans</name>
    <dbReference type="NCBI Taxonomy" id="81409"/>
    <lineage>
        <taxon>Bacteria</taxon>
        <taxon>Bacillati</taxon>
        <taxon>Bacillota</taxon>
        <taxon>Clostridia</taxon>
        <taxon>Eubacteriales</taxon>
        <taxon>Eubacteriaceae</taxon>
        <taxon>Eubacterium</taxon>
    </lineage>
</organism>
<dbReference type="InterPro" id="IPR016152">
    <property type="entry name" value="PTrfase/Anion_transptr"/>
</dbReference>
<reference evidence="2 3" key="1">
    <citation type="submission" date="2016-10" db="EMBL/GenBank/DDBJ databases">
        <authorList>
            <person name="de Groot N.N."/>
        </authorList>
    </citation>
    <scope>NUCLEOTIDE SEQUENCE [LARGE SCALE GENOMIC DNA]</scope>
    <source>
        <strain evidence="2 3">SR12</strain>
    </source>
</reference>
<sequence length="156" mass="17571">MIWEQLNVDLMMVQAVVGDQIDLLIEMGDRFVAGGYCKPMFTEAVIHRERLYPTGIQLERIGVAIPHADSEFVIKEAVGFAILKEPVCFQQMGGTSDEEPLAVSMVIMLASMGRDHIDLLQCIVSLLQDNVVLDRLLGATEENEMIQIIKKWEEHQ</sequence>